<evidence type="ECO:0000256" key="2">
    <source>
        <dbReference type="SAM" id="MobiDB-lite"/>
    </source>
</evidence>
<dbReference type="Proteomes" id="UP000225626">
    <property type="component" value="Segment"/>
</dbReference>
<evidence type="ECO:0000256" key="1">
    <source>
        <dbReference type="SAM" id="Coils"/>
    </source>
</evidence>
<keyword evidence="4" id="KW-1185">Reference proteome</keyword>
<feature type="coiled-coil region" evidence="1">
    <location>
        <begin position="23"/>
        <end position="82"/>
    </location>
</feature>
<accession>A0A222YYP0</accession>
<name>A0A222YYP0_9CAUD</name>
<gene>
    <name evidence="3" type="ORF">SEA_NOOTNOOT_185</name>
</gene>
<protein>
    <submittedName>
        <fullName evidence="3">Uncharacterized protein</fullName>
    </submittedName>
</protein>
<proteinExistence type="predicted"/>
<feature type="region of interest" description="Disordered" evidence="2">
    <location>
        <begin position="108"/>
        <end position="152"/>
    </location>
</feature>
<sequence>MDFVEHLGYQYLTDLLTEIRVGQQGLEEQMADLTTEVANLREAVSGVSARVDALVGPLTDAVREAQDALAAEREAAANLAAAEDAEDVEQNRQLDEAKAATDAALANAQSAADEISNETARLNSIAKPAEEPTPEQPTEPTPDEPSGPSVQL</sequence>
<reference evidence="3 4" key="1">
    <citation type="submission" date="2017-06" db="EMBL/GenBank/DDBJ databases">
        <authorList>
            <person name="Meridew S.N."/>
            <person name="Morgan R.E."/>
            <person name="Moussa A.T."/>
            <person name="Shahid S.H."/>
            <person name="Bhuiyan S."/>
            <person name="Nayek S."/>
            <person name="Suri N."/>
            <person name="Kim T."/>
            <person name="Layton S.R."/>
            <person name="Hughes L.E."/>
            <person name="Garlena R.A."/>
            <person name="Russell D.A."/>
            <person name="Pope W.H."/>
            <person name="Jacobs-Sera D."/>
            <person name="Hendrix R.W."/>
            <person name="Hatfull G.F."/>
        </authorList>
    </citation>
    <scope>NUCLEOTIDE SEQUENCE [LARGE SCALE GENOMIC DNA]</scope>
</reference>
<dbReference type="OrthoDB" id="22104at10239"/>
<evidence type="ECO:0000313" key="4">
    <source>
        <dbReference type="Proteomes" id="UP000225626"/>
    </source>
</evidence>
<dbReference type="EMBL" id="MF347636">
    <property type="protein sequence ID" value="ASR77412.1"/>
    <property type="molecule type" value="Genomic_DNA"/>
</dbReference>
<feature type="compositionally biased region" description="Pro residues" evidence="2">
    <location>
        <begin position="134"/>
        <end position="145"/>
    </location>
</feature>
<keyword evidence="1" id="KW-0175">Coiled coil</keyword>
<evidence type="ECO:0000313" key="3">
    <source>
        <dbReference type="EMBL" id="ASR77412.1"/>
    </source>
</evidence>
<organism evidence="3 4">
    <name type="scientific">Streptomyces phage NootNoot</name>
    <dbReference type="NCBI Taxonomy" id="2023992"/>
    <lineage>
        <taxon>Viruses</taxon>
        <taxon>Duplodnaviria</taxon>
        <taxon>Heunggongvirae</taxon>
        <taxon>Uroviricota</taxon>
        <taxon>Caudoviricetes</taxon>
        <taxon>Stanwilliamsviridae</taxon>
        <taxon>Boydwoodruffvirinae</taxon>
        <taxon>Samistivirus</taxon>
        <taxon>Samistivirus nootnoot</taxon>
    </lineage>
</organism>